<name>A0A517ZH96_9PLAN</name>
<keyword evidence="3" id="KW-1185">Reference proteome</keyword>
<evidence type="ECO:0000313" key="2">
    <source>
        <dbReference type="EMBL" id="QDU41822.1"/>
    </source>
</evidence>
<dbReference type="SUPFAM" id="SSF109854">
    <property type="entry name" value="DinB/YfiT-like putative metalloenzymes"/>
    <property type="match status" value="1"/>
</dbReference>
<dbReference type="AlphaFoldDB" id="A0A517ZH96"/>
<dbReference type="Gene3D" id="1.20.120.450">
    <property type="entry name" value="dinb family like domain"/>
    <property type="match status" value="1"/>
</dbReference>
<proteinExistence type="predicted"/>
<reference evidence="2 3" key="1">
    <citation type="submission" date="2019-02" db="EMBL/GenBank/DDBJ databases">
        <title>Deep-cultivation of Planctomycetes and their phenomic and genomic characterization uncovers novel biology.</title>
        <authorList>
            <person name="Wiegand S."/>
            <person name="Jogler M."/>
            <person name="Boedeker C."/>
            <person name="Pinto D."/>
            <person name="Vollmers J."/>
            <person name="Rivas-Marin E."/>
            <person name="Kohn T."/>
            <person name="Peeters S.H."/>
            <person name="Heuer A."/>
            <person name="Rast P."/>
            <person name="Oberbeckmann S."/>
            <person name="Bunk B."/>
            <person name="Jeske O."/>
            <person name="Meyerdierks A."/>
            <person name="Storesund J.E."/>
            <person name="Kallscheuer N."/>
            <person name="Luecker S."/>
            <person name="Lage O.M."/>
            <person name="Pohl T."/>
            <person name="Merkel B.J."/>
            <person name="Hornburger P."/>
            <person name="Mueller R.-W."/>
            <person name="Bruemmer F."/>
            <person name="Labrenz M."/>
            <person name="Spormann A.M."/>
            <person name="Op den Camp H."/>
            <person name="Overmann J."/>
            <person name="Amann R."/>
            <person name="Jetten M.S.M."/>
            <person name="Mascher T."/>
            <person name="Medema M.H."/>
            <person name="Devos D.P."/>
            <person name="Kaster A.-K."/>
            <person name="Ovreas L."/>
            <person name="Rohde M."/>
            <person name="Galperin M.Y."/>
            <person name="Jogler C."/>
        </authorList>
    </citation>
    <scope>NUCLEOTIDE SEQUENCE [LARGE SCALE GENOMIC DNA]</scope>
    <source>
        <strain evidence="2 3">Mal52</strain>
    </source>
</reference>
<evidence type="ECO:0000313" key="3">
    <source>
        <dbReference type="Proteomes" id="UP000319383"/>
    </source>
</evidence>
<dbReference type="KEGG" id="sdyn:Mal52_02760"/>
<protein>
    <submittedName>
        <fullName evidence="2">DinB superfamily protein</fullName>
    </submittedName>
</protein>
<dbReference type="Proteomes" id="UP000319383">
    <property type="component" value="Chromosome"/>
</dbReference>
<organism evidence="2 3">
    <name type="scientific">Symmachiella dynata</name>
    <dbReference type="NCBI Taxonomy" id="2527995"/>
    <lineage>
        <taxon>Bacteria</taxon>
        <taxon>Pseudomonadati</taxon>
        <taxon>Planctomycetota</taxon>
        <taxon>Planctomycetia</taxon>
        <taxon>Planctomycetales</taxon>
        <taxon>Planctomycetaceae</taxon>
        <taxon>Symmachiella</taxon>
    </lineage>
</organism>
<feature type="domain" description="DinB-like" evidence="1">
    <location>
        <begin position="11"/>
        <end position="144"/>
    </location>
</feature>
<dbReference type="Pfam" id="PF12867">
    <property type="entry name" value="DinB_2"/>
    <property type="match status" value="1"/>
</dbReference>
<gene>
    <name evidence="2" type="ORF">Mal52_02760</name>
</gene>
<dbReference type="EMBL" id="CP036276">
    <property type="protein sequence ID" value="QDU41822.1"/>
    <property type="molecule type" value="Genomic_DNA"/>
</dbReference>
<dbReference type="RefSeq" id="WP_145373814.1">
    <property type="nucleotide sequence ID" value="NZ_CP036276.1"/>
</dbReference>
<evidence type="ECO:0000259" key="1">
    <source>
        <dbReference type="Pfam" id="PF12867"/>
    </source>
</evidence>
<dbReference type="InterPro" id="IPR034660">
    <property type="entry name" value="DinB/YfiT-like"/>
</dbReference>
<accession>A0A517ZH96</accession>
<sequence length="170" mass="19182">MNIGQTMIPEFDMEMANTRKVLQLVPDEKWDWKIHDKSNTVGWVANHLADIPAWVEKILCHDTLDVEPVEGQPYQSPVETSTAAVLALFDKNVATARQLLETVEDAKLFEPWSLLRQGQELMTLPRLAVLRTWVLNHTIHHRAHLCVYLRVNDVPVPGLYGPSADDAGPA</sequence>
<dbReference type="InterPro" id="IPR024775">
    <property type="entry name" value="DinB-like"/>
</dbReference>